<keyword evidence="2" id="KW-1185">Reference proteome</keyword>
<evidence type="ECO:0000313" key="1">
    <source>
        <dbReference type="EMBL" id="PWA77498.1"/>
    </source>
</evidence>
<name>A0A2U1NVI1_ARTAN</name>
<protein>
    <submittedName>
        <fullName evidence="1">Uncharacterized protein</fullName>
    </submittedName>
</protein>
<accession>A0A2U1NVI1</accession>
<proteinExistence type="predicted"/>
<dbReference type="EMBL" id="PKPP01002117">
    <property type="protein sequence ID" value="PWA77498.1"/>
    <property type="molecule type" value="Genomic_DNA"/>
</dbReference>
<gene>
    <name evidence="1" type="ORF">CTI12_AA223190</name>
</gene>
<reference evidence="1 2" key="1">
    <citation type="journal article" date="2018" name="Mol. Plant">
        <title>The genome of Artemisia annua provides insight into the evolution of Asteraceae family and artemisinin biosynthesis.</title>
        <authorList>
            <person name="Shen Q."/>
            <person name="Zhang L."/>
            <person name="Liao Z."/>
            <person name="Wang S."/>
            <person name="Yan T."/>
            <person name="Shi P."/>
            <person name="Liu M."/>
            <person name="Fu X."/>
            <person name="Pan Q."/>
            <person name="Wang Y."/>
            <person name="Lv Z."/>
            <person name="Lu X."/>
            <person name="Zhang F."/>
            <person name="Jiang W."/>
            <person name="Ma Y."/>
            <person name="Chen M."/>
            <person name="Hao X."/>
            <person name="Li L."/>
            <person name="Tang Y."/>
            <person name="Lv G."/>
            <person name="Zhou Y."/>
            <person name="Sun X."/>
            <person name="Brodelius P.E."/>
            <person name="Rose J.K.C."/>
            <person name="Tang K."/>
        </authorList>
    </citation>
    <scope>NUCLEOTIDE SEQUENCE [LARGE SCALE GENOMIC DNA]</scope>
    <source>
        <strain evidence="2">cv. Huhao1</strain>
        <tissue evidence="1">Leaf</tissue>
    </source>
</reference>
<comment type="caution">
    <text evidence="1">The sequence shown here is derived from an EMBL/GenBank/DDBJ whole genome shotgun (WGS) entry which is preliminary data.</text>
</comment>
<dbReference type="AlphaFoldDB" id="A0A2U1NVI1"/>
<organism evidence="1 2">
    <name type="scientific">Artemisia annua</name>
    <name type="common">Sweet wormwood</name>
    <dbReference type="NCBI Taxonomy" id="35608"/>
    <lineage>
        <taxon>Eukaryota</taxon>
        <taxon>Viridiplantae</taxon>
        <taxon>Streptophyta</taxon>
        <taxon>Embryophyta</taxon>
        <taxon>Tracheophyta</taxon>
        <taxon>Spermatophyta</taxon>
        <taxon>Magnoliopsida</taxon>
        <taxon>eudicotyledons</taxon>
        <taxon>Gunneridae</taxon>
        <taxon>Pentapetalae</taxon>
        <taxon>asterids</taxon>
        <taxon>campanulids</taxon>
        <taxon>Asterales</taxon>
        <taxon>Asteraceae</taxon>
        <taxon>Asteroideae</taxon>
        <taxon>Anthemideae</taxon>
        <taxon>Artemisiinae</taxon>
        <taxon>Artemisia</taxon>
    </lineage>
</organism>
<evidence type="ECO:0000313" key="2">
    <source>
        <dbReference type="Proteomes" id="UP000245207"/>
    </source>
</evidence>
<sequence length="123" mass="13783">MAATPNLNEIKEACGSNDLVDCYKFLFGHNKADELGFLARMGLERDQLVATVDKREQNMNEADSFGATCRIPVNVASRSGHFKKPTKVGLKKPTRLSDWAALKFDPKKKEKVHEIGLNLMTQF</sequence>
<dbReference type="Proteomes" id="UP000245207">
    <property type="component" value="Unassembled WGS sequence"/>
</dbReference>